<dbReference type="STRING" id="512763.DC20_14565"/>
<reference evidence="2 3" key="1">
    <citation type="submission" date="2015-08" db="EMBL/GenBank/DDBJ databases">
        <title>Complete genome sequence of Rufibacter tibetensis strain 1351t, a radiation-resistant bacterium from tibet plateau.</title>
        <authorList>
            <person name="Dai J."/>
        </authorList>
    </citation>
    <scope>NUCLEOTIDE SEQUENCE [LARGE SCALE GENOMIC DNA]</scope>
    <source>
        <strain evidence="2 3">1351</strain>
    </source>
</reference>
<keyword evidence="1" id="KW-0812">Transmembrane</keyword>
<accession>A0A0P0CX57</accession>
<proteinExistence type="predicted"/>
<evidence type="ECO:0000256" key="1">
    <source>
        <dbReference type="SAM" id="Phobius"/>
    </source>
</evidence>
<dbReference type="AlphaFoldDB" id="A0A0P0CX57"/>
<evidence type="ECO:0000313" key="3">
    <source>
        <dbReference type="Proteomes" id="UP000061382"/>
    </source>
</evidence>
<organism evidence="2 3">
    <name type="scientific">Rufibacter tibetensis</name>
    <dbReference type="NCBI Taxonomy" id="512763"/>
    <lineage>
        <taxon>Bacteria</taxon>
        <taxon>Pseudomonadati</taxon>
        <taxon>Bacteroidota</taxon>
        <taxon>Cytophagia</taxon>
        <taxon>Cytophagales</taxon>
        <taxon>Hymenobacteraceae</taxon>
        <taxon>Rufibacter</taxon>
    </lineage>
</organism>
<evidence type="ECO:0000313" key="2">
    <source>
        <dbReference type="EMBL" id="ALI99972.1"/>
    </source>
</evidence>
<feature type="transmembrane region" description="Helical" evidence="1">
    <location>
        <begin position="61"/>
        <end position="81"/>
    </location>
</feature>
<dbReference type="KEGG" id="rti:DC20_14565"/>
<gene>
    <name evidence="2" type="ORF">DC20_14565</name>
</gene>
<dbReference type="EMBL" id="CP012643">
    <property type="protein sequence ID" value="ALI99972.1"/>
    <property type="molecule type" value="Genomic_DNA"/>
</dbReference>
<dbReference type="Proteomes" id="UP000061382">
    <property type="component" value="Chromosome"/>
</dbReference>
<name>A0A0P0CX57_9BACT</name>
<keyword evidence="3" id="KW-1185">Reference proteome</keyword>
<keyword evidence="1" id="KW-1133">Transmembrane helix</keyword>
<keyword evidence="1" id="KW-0472">Membrane</keyword>
<sequence length="82" mass="9277">MSPFEGGRGMIVHADQSISCSLRLLFGIERKFLASSFDFLIPLPPSKGDGMRKLPKPKFEASSVALTWGVYIFWSSHFIFFF</sequence>
<protein>
    <submittedName>
        <fullName evidence="2">Uncharacterized protein</fullName>
    </submittedName>
</protein>